<proteinExistence type="predicted"/>
<accession>A0A1I3ESJ2</accession>
<organism evidence="1 2">
    <name type="scientific">Selenomonas ruminantium</name>
    <dbReference type="NCBI Taxonomy" id="971"/>
    <lineage>
        <taxon>Bacteria</taxon>
        <taxon>Bacillati</taxon>
        <taxon>Bacillota</taxon>
        <taxon>Negativicutes</taxon>
        <taxon>Selenomonadales</taxon>
        <taxon>Selenomonadaceae</taxon>
        <taxon>Selenomonas</taxon>
    </lineage>
</organism>
<reference evidence="1 2" key="1">
    <citation type="submission" date="2016-10" db="EMBL/GenBank/DDBJ databases">
        <authorList>
            <person name="de Groot N.N."/>
        </authorList>
    </citation>
    <scope>NUCLEOTIDE SEQUENCE [LARGE SCALE GENOMIC DNA]</scope>
    <source>
        <strain evidence="1 2">Z108</strain>
    </source>
</reference>
<gene>
    <name evidence="1" type="ORF">SAMN04487861_11183</name>
</gene>
<sequence length="472" mass="52085">MWSIAYESLYMEGIPCQRILSLELWHAPNALGTVKVTGETTAAAMEHFIPRADKQIVSLWAEDSSGERKRFFCGYLVGLDYECNGDYAVVTCTLNDMCCALDIKRQDQTYQDLTKTYREVLQRAYAQAGVEANLSFGVPDKPIGKFLAQMQETAWAYSKRLASHFHTAVFTRLREEKPSLSVGLPAGGKSIKLDAAAAVYQQDNCSYLRYRLNQGQAGQKALMQDFARITCEADVYACLGDTAEFRGKTYVISRVYGTLRDGLLHMTYELADPRGLRLPLRQHPSCGGRISKGKVQAVERDRIQVWFEGMDDSYDSGSSTWFPYSTGYSSEDGSGWYVMPEPQDEVRILFPSHDEAAAFGASAVNQAPAPAERNKYFRAPGGNNVLMDEDGITLDCTSADSFIRISQSKGVQVYSTRPVIVSSQGDIDIEGKEGVVVKADDSITMQVADSNIHMDAHEIGMGAKAIEIGGKA</sequence>
<dbReference type="RefSeq" id="WP_143092140.1">
    <property type="nucleotide sequence ID" value="NZ_FOQK01000011.1"/>
</dbReference>
<dbReference type="OrthoDB" id="95423at2"/>
<name>A0A1I3ESJ2_SELRU</name>
<dbReference type="AlphaFoldDB" id="A0A1I3ESJ2"/>
<evidence type="ECO:0000313" key="2">
    <source>
        <dbReference type="Proteomes" id="UP000183639"/>
    </source>
</evidence>
<evidence type="ECO:0000313" key="1">
    <source>
        <dbReference type="EMBL" id="SFI01929.1"/>
    </source>
</evidence>
<dbReference type="SUPFAM" id="SSF69279">
    <property type="entry name" value="Phage tail proteins"/>
    <property type="match status" value="1"/>
</dbReference>
<dbReference type="EMBL" id="FOQK01000011">
    <property type="protein sequence ID" value="SFI01929.1"/>
    <property type="molecule type" value="Genomic_DNA"/>
</dbReference>
<protein>
    <recommendedName>
        <fullName evidence="3">Phage late control gene D protein (GPD)</fullName>
    </recommendedName>
</protein>
<evidence type="ECO:0008006" key="3">
    <source>
        <dbReference type="Google" id="ProtNLM"/>
    </source>
</evidence>
<dbReference type="Proteomes" id="UP000183639">
    <property type="component" value="Unassembled WGS sequence"/>
</dbReference>